<dbReference type="InterPro" id="IPR012851">
    <property type="entry name" value="Spore_coat_CotF-like"/>
</dbReference>
<dbReference type="EMBL" id="JAFBEB010000004">
    <property type="protein sequence ID" value="MBM7590141.1"/>
    <property type="molecule type" value="Genomic_DNA"/>
</dbReference>
<feature type="compositionally biased region" description="Polar residues" evidence="4">
    <location>
        <begin position="204"/>
        <end position="229"/>
    </location>
</feature>
<evidence type="ECO:0000256" key="4">
    <source>
        <dbReference type="SAM" id="MobiDB-lite"/>
    </source>
</evidence>
<proteinExistence type="inferred from homology"/>
<keyword evidence="6" id="KW-1185">Reference proteome</keyword>
<evidence type="ECO:0000313" key="5">
    <source>
        <dbReference type="EMBL" id="MBM7590141.1"/>
    </source>
</evidence>
<dbReference type="Gene3D" id="1.20.1260.10">
    <property type="match status" value="1"/>
</dbReference>
<organism evidence="5 6">
    <name type="scientific">Brevibacillus fulvus</name>
    <dbReference type="NCBI Taxonomy" id="1125967"/>
    <lineage>
        <taxon>Bacteria</taxon>
        <taxon>Bacillati</taxon>
        <taxon>Bacillota</taxon>
        <taxon>Bacilli</taxon>
        <taxon>Bacillales</taxon>
        <taxon>Paenibacillaceae</taxon>
        <taxon>Brevibacillus</taxon>
    </lineage>
</organism>
<evidence type="ECO:0000256" key="2">
    <source>
        <dbReference type="ARBA" id="ARBA00024325"/>
    </source>
</evidence>
<protein>
    <submittedName>
        <fullName evidence="5">Spore coat protein CotF</fullName>
    </submittedName>
</protein>
<keyword evidence="5" id="KW-0167">Capsid protein</keyword>
<dbReference type="RefSeq" id="WP_204517831.1">
    <property type="nucleotide sequence ID" value="NZ_BAABIN010000007.1"/>
</dbReference>
<sequence length="251" mass="27465">MANQPYGAHEIIELHEVLNGTIDAINTLQMYKGFARDPELQQMATVHIRFITDEYNQIVNVVHGLGVPEAIPYRPQTATTQASGPSWYQDKLLMNGLDDRDVTSAMLGCYKSTAQIKFRAALETASLPIRNLLLQAATNAANLAYETWNYMQRRGYYPLVSLSGASSAQLLRGYQPVQNVSPPMFAPIPPGASPIPPAPYSGINGQEHSFDQTLPESFSSVNDVNNLSMGGNAAEEQPEPAARKRTKKAGE</sequence>
<name>A0A938XYF5_9BACL</name>
<evidence type="ECO:0000256" key="3">
    <source>
        <dbReference type="ARBA" id="ARBA00024344"/>
    </source>
</evidence>
<keyword evidence="1" id="KW-0749">Sporulation</keyword>
<comment type="caution">
    <text evidence="5">The sequence shown here is derived from an EMBL/GenBank/DDBJ whole genome shotgun (WGS) entry which is preliminary data.</text>
</comment>
<comment type="subcellular location">
    <subcellularLocation>
        <location evidence="2">Spore coat</location>
    </subcellularLocation>
</comment>
<evidence type="ECO:0000256" key="1">
    <source>
        <dbReference type="ARBA" id="ARBA00022969"/>
    </source>
</evidence>
<comment type="similarity">
    <text evidence="3">Belongs to the CotF family.</text>
</comment>
<dbReference type="GO" id="GO:0030435">
    <property type="term" value="P:sporulation resulting in formation of a cellular spore"/>
    <property type="evidence" value="ECO:0007669"/>
    <property type="project" value="UniProtKB-KW"/>
</dbReference>
<accession>A0A938XYF5</accession>
<dbReference type="InterPro" id="IPR012347">
    <property type="entry name" value="Ferritin-like"/>
</dbReference>
<dbReference type="PANTHER" id="PTHR39183">
    <property type="entry name" value="SPORE COAT PROTEIN F-LIKE PROTEIN YHCQ"/>
    <property type="match status" value="1"/>
</dbReference>
<dbReference type="AlphaFoldDB" id="A0A938XYF5"/>
<feature type="region of interest" description="Disordered" evidence="4">
    <location>
        <begin position="191"/>
        <end position="251"/>
    </location>
</feature>
<dbReference type="PANTHER" id="PTHR39183:SF1">
    <property type="entry name" value="SPORE COAT PROTEIN F-LIKE PROTEIN YHCQ"/>
    <property type="match status" value="1"/>
</dbReference>
<keyword evidence="5" id="KW-0946">Virion</keyword>
<dbReference type="Proteomes" id="UP000717624">
    <property type="component" value="Unassembled WGS sequence"/>
</dbReference>
<evidence type="ECO:0000313" key="6">
    <source>
        <dbReference type="Proteomes" id="UP000717624"/>
    </source>
</evidence>
<dbReference type="Pfam" id="PF07875">
    <property type="entry name" value="Coat_F"/>
    <property type="match status" value="1"/>
</dbReference>
<reference evidence="5" key="1">
    <citation type="submission" date="2021-01" db="EMBL/GenBank/DDBJ databases">
        <title>Genomic Encyclopedia of Type Strains, Phase IV (KMG-IV): sequencing the most valuable type-strain genomes for metagenomic binning, comparative biology and taxonomic classification.</title>
        <authorList>
            <person name="Goeker M."/>
        </authorList>
    </citation>
    <scope>NUCLEOTIDE SEQUENCE</scope>
    <source>
        <strain evidence="5">DSM 25523</strain>
    </source>
</reference>
<gene>
    <name evidence="5" type="ORF">JOD01_001742</name>
</gene>